<keyword evidence="8" id="KW-0325">Glycoprotein</keyword>
<feature type="domain" description="Peptidase M3A/M3B catalytic" evidence="10">
    <location>
        <begin position="283"/>
        <end position="522"/>
    </location>
</feature>
<evidence type="ECO:0000256" key="9">
    <source>
        <dbReference type="RuleBase" id="RU003435"/>
    </source>
</evidence>
<evidence type="ECO:0000256" key="8">
    <source>
        <dbReference type="ARBA" id="ARBA00023180"/>
    </source>
</evidence>
<keyword evidence="3" id="KW-0732">Signal</keyword>
<keyword evidence="6 9" id="KW-0482">Metalloprotease</keyword>
<dbReference type="GO" id="GO:0006508">
    <property type="term" value="P:proteolysis"/>
    <property type="evidence" value="ECO:0007669"/>
    <property type="project" value="UniProtKB-KW"/>
</dbReference>
<evidence type="ECO:0000256" key="7">
    <source>
        <dbReference type="ARBA" id="ARBA00023157"/>
    </source>
</evidence>
<keyword evidence="7" id="KW-1015">Disulfide bond</keyword>
<keyword evidence="2 9" id="KW-0479">Metal-binding</keyword>
<keyword evidence="4 9" id="KW-0378">Hydrolase</keyword>
<keyword evidence="5 9" id="KW-0862">Zinc</keyword>
<sequence length="530" mass="58708">MTTPRELADRIEARLAPLATEAGRAWWDASVDASPHHDERRVAAEIAYADALADPDTFATLRNVLAAVDPTGEPELHRRLVLLHNEFVGNQVDPALMERLIQLGAEVDSAFSAFRGTVGDRNLNDNEINAILRDSDDSGERRQAWEASKQVGAEVADRVLELVRLRNEIAVGLGYRDHFAMSLALTELDEDVVFSVLDDVDRVSAEPFARWKSGVDTRLAERFGCGLGDLRPWHYDNVFFQSPPAGSGANPDGWYRGRDLVDLTARTYAGIGLDIAPILARNDLEPRDGKNQHAFCVDVDRSGDVRVLCNNVPTEEWAEVMLHEFGHAVYSAGTDPQLPWSLRTMHSLVTEGVAMMFEQLSKEPTWLTGIVGIDAPVVDAVRPQLVEGFRGGLLTFCRWVLVMTNFERGLYADPDADHNTRWWDLVERYQLLRRPEGRSAPDWAAKIHIASAPVYYQNYLLGQLVALQLADTLTTRFGGLIDHPGVGRFLADEVFGPGASIRWDHLVERATGHPLTAEHLAAAVAGEVDA</sequence>
<evidence type="ECO:0000256" key="3">
    <source>
        <dbReference type="ARBA" id="ARBA00022729"/>
    </source>
</evidence>
<dbReference type="AlphaFoldDB" id="L7VQ40"/>
<reference evidence="11" key="1">
    <citation type="submission" date="2012-09" db="EMBL/GenBank/DDBJ databases">
        <title>Metagenomic Characterization of a Microbial Community in Wastewater Detects High Levels of Antibiotic Resistance.</title>
        <authorList>
            <person name="Abrams M."/>
            <person name="Caldwell A."/>
            <person name="Vandaei E."/>
            <person name="Lee W."/>
            <person name="Perrott J."/>
            <person name="Khan S.Y."/>
            <person name="Ta J."/>
            <person name="Romero D."/>
            <person name="Nguyen V."/>
            <person name="Pourmand N."/>
            <person name="Ouverney C.C."/>
        </authorList>
    </citation>
    <scope>NUCLEOTIDE SEQUENCE</scope>
</reference>
<dbReference type="InterPro" id="IPR001548">
    <property type="entry name" value="Peptidase_M2"/>
</dbReference>
<dbReference type="GO" id="GO:0046872">
    <property type="term" value="F:metal ion binding"/>
    <property type="evidence" value="ECO:0007669"/>
    <property type="project" value="UniProtKB-UniRule"/>
</dbReference>
<accession>L7VQ40</accession>
<proteinExistence type="inferred from homology"/>
<dbReference type="Gene3D" id="1.10.1370.30">
    <property type="match status" value="1"/>
</dbReference>
<dbReference type="SUPFAM" id="SSF55486">
    <property type="entry name" value="Metalloproteases ('zincins'), catalytic domain"/>
    <property type="match status" value="1"/>
</dbReference>
<dbReference type="GO" id="GO:0016020">
    <property type="term" value="C:membrane"/>
    <property type="evidence" value="ECO:0007669"/>
    <property type="project" value="InterPro"/>
</dbReference>
<evidence type="ECO:0000259" key="10">
    <source>
        <dbReference type="Pfam" id="PF01432"/>
    </source>
</evidence>
<evidence type="ECO:0000256" key="1">
    <source>
        <dbReference type="ARBA" id="ARBA00022670"/>
    </source>
</evidence>
<protein>
    <recommendedName>
        <fullName evidence="10">Peptidase M3A/M3B catalytic domain-containing protein</fullName>
    </recommendedName>
</protein>
<keyword evidence="1 9" id="KW-0645">Protease</keyword>
<evidence type="ECO:0000313" key="11">
    <source>
        <dbReference type="EMBL" id="AGC71012.1"/>
    </source>
</evidence>
<organism evidence="11">
    <name type="scientific">uncultured bacterium A1Q1_fos_2107</name>
    <dbReference type="NCBI Taxonomy" id="1256562"/>
    <lineage>
        <taxon>Bacteria</taxon>
        <taxon>environmental samples</taxon>
    </lineage>
</organism>
<evidence type="ECO:0000256" key="2">
    <source>
        <dbReference type="ARBA" id="ARBA00022723"/>
    </source>
</evidence>
<dbReference type="EMBL" id="JX649859">
    <property type="protein sequence ID" value="AGC71012.1"/>
    <property type="molecule type" value="Genomic_DNA"/>
</dbReference>
<comment type="cofactor">
    <cofactor evidence="9">
        <name>Zn(2+)</name>
        <dbReference type="ChEBI" id="CHEBI:29105"/>
    </cofactor>
    <text evidence="9">Binds 1 zinc ion.</text>
</comment>
<dbReference type="InterPro" id="IPR001567">
    <property type="entry name" value="Pept_M3A_M3B_dom"/>
</dbReference>
<name>L7VQ40_9BACT</name>
<evidence type="ECO:0000256" key="5">
    <source>
        <dbReference type="ARBA" id="ARBA00022833"/>
    </source>
</evidence>
<evidence type="ECO:0000256" key="4">
    <source>
        <dbReference type="ARBA" id="ARBA00022801"/>
    </source>
</evidence>
<comment type="similarity">
    <text evidence="9">Belongs to the peptidase M3 family.</text>
</comment>
<dbReference type="GO" id="GO:0008241">
    <property type="term" value="F:peptidyl-dipeptidase activity"/>
    <property type="evidence" value="ECO:0007669"/>
    <property type="project" value="InterPro"/>
</dbReference>
<dbReference type="GO" id="GO:0004222">
    <property type="term" value="F:metalloendopeptidase activity"/>
    <property type="evidence" value="ECO:0007669"/>
    <property type="project" value="InterPro"/>
</dbReference>
<dbReference type="Pfam" id="PF01432">
    <property type="entry name" value="Peptidase_M3"/>
    <property type="match status" value="1"/>
</dbReference>
<evidence type="ECO:0000256" key="6">
    <source>
        <dbReference type="ARBA" id="ARBA00023049"/>
    </source>
</evidence>
<dbReference type="Pfam" id="PF01401">
    <property type="entry name" value="Peptidase_M2"/>
    <property type="match status" value="1"/>
</dbReference>